<organism evidence="1">
    <name type="scientific">Myoviridae sp. ctx322</name>
    <dbReference type="NCBI Taxonomy" id="2826711"/>
    <lineage>
        <taxon>Viruses</taxon>
        <taxon>Duplodnaviria</taxon>
        <taxon>Heunggongvirae</taxon>
        <taxon>Uroviricota</taxon>
        <taxon>Caudoviricetes</taxon>
    </lineage>
</organism>
<reference evidence="1" key="1">
    <citation type="journal article" date="2021" name="Proc. Natl. Acad. Sci. U.S.A.">
        <title>A Catalog of Tens of Thousands of Viruses from Human Metagenomes Reveals Hidden Associations with Chronic Diseases.</title>
        <authorList>
            <person name="Tisza M.J."/>
            <person name="Buck C.B."/>
        </authorList>
    </citation>
    <scope>NUCLEOTIDE SEQUENCE</scope>
    <source>
        <strain evidence="1">Ctx322</strain>
    </source>
</reference>
<proteinExistence type="predicted"/>
<sequence length="57" mass="6426">MKTPARYKVMCAPSGWAVYEIATGKCIHQLSCSQADRIAALKVAYSLNGWVLPKRWR</sequence>
<protein>
    <submittedName>
        <fullName evidence="1">Uncharacterized protein</fullName>
    </submittedName>
</protein>
<accession>A0A8S5NBC9</accession>
<dbReference type="EMBL" id="BK015115">
    <property type="protein sequence ID" value="DAD91546.1"/>
    <property type="molecule type" value="Genomic_DNA"/>
</dbReference>
<name>A0A8S5NBC9_9CAUD</name>
<evidence type="ECO:0000313" key="1">
    <source>
        <dbReference type="EMBL" id="DAD91546.1"/>
    </source>
</evidence>